<dbReference type="EMBL" id="CADCXV010001416">
    <property type="protein sequence ID" value="CAB0044221.1"/>
    <property type="molecule type" value="Genomic_DNA"/>
</dbReference>
<dbReference type="PRINTS" id="PR01415">
    <property type="entry name" value="ANKYRIN"/>
</dbReference>
<protein>
    <submittedName>
        <fullName evidence="4">Uncharacterized protein</fullName>
    </submittedName>
</protein>
<evidence type="ECO:0000313" key="4">
    <source>
        <dbReference type="EMBL" id="CAB0044221.1"/>
    </source>
</evidence>
<sequence length="617" mass="69660">MEAAMNGDASTYNHRGRLFIRFVVRTGYKDVPELDEDGKPSSRRTTAVHYAARRGHFNLVPYLFKIYDRFDVNYTDKSGFTHFHAACRSGCDDVVQKFLELGQNLDCPAEKSDTIPKILTPLHLAAAHNREKVAELLLRKSDDPINDQVCQPVEVDALDYLGRTPLQLALAGGHKEMTTLLLGRGADPNLPHKTGTTPLHIICKKRCFEVVLAKIFFEINDELHQPIKIDAMDKSGQTPLHVALVEVNLKVAELLLRRGADSNLANQDGSTPLHIICHRINKDKVYYDDYDQFAKLFFEINDELNRLVQVDARDKLGRTPLHLALKYDLKDLIELLLTRDANPNLADADGSTLLHIIICKKACDNELTIFLKKIFNLIDAKHRTVQVDTVDKFGRTPLQWAVARLLPNVVDALLSHGADVSVFVFPTESHFDECFEALGNGGRSFKLTLASGMLAVIDSLAKKGYKMNRSDAITIMKLFDKHKLFDKSENLDQLLRRNDHFASKSKSLMINSSLSLYELIRMGPEKASKLSIITDFLSFEGSGKLYGLAWSYGDSCVAYMCEITLKGFYQRWTLDIFLALTQYQLPIICCEKILKKFSREDLFRICLAAEVITTNQS</sequence>
<proteinExistence type="predicted"/>
<dbReference type="SUPFAM" id="SSF48403">
    <property type="entry name" value="Ankyrin repeat"/>
    <property type="match status" value="1"/>
</dbReference>
<dbReference type="InterPro" id="IPR036770">
    <property type="entry name" value="Ankyrin_rpt-contain_sf"/>
</dbReference>
<keyword evidence="2 3" id="KW-0040">ANK repeat</keyword>
<keyword evidence="5" id="KW-1185">Reference proteome</keyword>
<dbReference type="PANTHER" id="PTHR24198">
    <property type="entry name" value="ANKYRIN REPEAT AND PROTEIN KINASE DOMAIN-CONTAINING PROTEIN"/>
    <property type="match status" value="1"/>
</dbReference>
<evidence type="ECO:0000256" key="3">
    <source>
        <dbReference type="PROSITE-ProRule" id="PRU00023"/>
    </source>
</evidence>
<name>A0A6H5J9G4_9HYME</name>
<keyword evidence="1" id="KW-0677">Repeat</keyword>
<gene>
    <name evidence="4" type="ORF">TBRA_LOCUS15809</name>
</gene>
<accession>A0A6H5J9G4</accession>
<evidence type="ECO:0000256" key="2">
    <source>
        <dbReference type="ARBA" id="ARBA00023043"/>
    </source>
</evidence>
<dbReference type="Gene3D" id="1.25.40.20">
    <property type="entry name" value="Ankyrin repeat-containing domain"/>
    <property type="match status" value="2"/>
</dbReference>
<feature type="repeat" description="ANK" evidence="3">
    <location>
        <begin position="316"/>
        <end position="348"/>
    </location>
</feature>
<dbReference type="PROSITE" id="PS50088">
    <property type="entry name" value="ANK_REPEAT"/>
    <property type="match status" value="4"/>
</dbReference>
<dbReference type="SMART" id="SM00248">
    <property type="entry name" value="ANK"/>
    <property type="match status" value="10"/>
</dbReference>
<feature type="repeat" description="ANK" evidence="3">
    <location>
        <begin position="393"/>
        <end position="422"/>
    </location>
</feature>
<dbReference type="InterPro" id="IPR002110">
    <property type="entry name" value="Ankyrin_rpt"/>
</dbReference>
<evidence type="ECO:0000256" key="1">
    <source>
        <dbReference type="ARBA" id="ARBA00022737"/>
    </source>
</evidence>
<dbReference type="Proteomes" id="UP000479190">
    <property type="component" value="Unassembled WGS sequence"/>
</dbReference>
<dbReference type="PROSITE" id="PS50297">
    <property type="entry name" value="ANK_REP_REGION"/>
    <property type="match status" value="4"/>
</dbReference>
<dbReference type="Pfam" id="PF12796">
    <property type="entry name" value="Ank_2"/>
    <property type="match status" value="3"/>
</dbReference>
<feature type="repeat" description="ANK" evidence="3">
    <location>
        <begin position="235"/>
        <end position="267"/>
    </location>
</feature>
<feature type="repeat" description="ANK" evidence="3">
    <location>
        <begin position="161"/>
        <end position="193"/>
    </location>
</feature>
<evidence type="ECO:0000313" key="5">
    <source>
        <dbReference type="Proteomes" id="UP000479190"/>
    </source>
</evidence>
<organism evidence="4 5">
    <name type="scientific">Trichogramma brassicae</name>
    <dbReference type="NCBI Taxonomy" id="86971"/>
    <lineage>
        <taxon>Eukaryota</taxon>
        <taxon>Metazoa</taxon>
        <taxon>Ecdysozoa</taxon>
        <taxon>Arthropoda</taxon>
        <taxon>Hexapoda</taxon>
        <taxon>Insecta</taxon>
        <taxon>Pterygota</taxon>
        <taxon>Neoptera</taxon>
        <taxon>Endopterygota</taxon>
        <taxon>Hymenoptera</taxon>
        <taxon>Apocrita</taxon>
        <taxon>Proctotrupomorpha</taxon>
        <taxon>Chalcidoidea</taxon>
        <taxon>Trichogrammatidae</taxon>
        <taxon>Trichogramma</taxon>
    </lineage>
</organism>
<reference evidence="4 5" key="1">
    <citation type="submission" date="2020-02" db="EMBL/GenBank/DDBJ databases">
        <authorList>
            <person name="Ferguson B K."/>
        </authorList>
    </citation>
    <scope>NUCLEOTIDE SEQUENCE [LARGE SCALE GENOMIC DNA]</scope>
</reference>
<dbReference type="OrthoDB" id="496981at2759"/>
<dbReference type="AlphaFoldDB" id="A0A6H5J9G4"/>
<dbReference type="Pfam" id="PF00023">
    <property type="entry name" value="Ank"/>
    <property type="match status" value="1"/>
</dbReference>
<dbReference type="PANTHER" id="PTHR24198:SF165">
    <property type="entry name" value="ANKYRIN REPEAT-CONTAINING PROTEIN-RELATED"/>
    <property type="match status" value="1"/>
</dbReference>